<feature type="transmembrane region" description="Helical" evidence="7">
    <location>
        <begin position="159"/>
        <end position="180"/>
    </location>
</feature>
<accession>A0A972NIC4</accession>
<sequence length="328" mass="35085">MTQITQATALLSTRRNSLSRRPRSFVLLRSPTLIVGALILAFWVCCATFGSHLTPYDPLATDMLNVLSPISPQHWFGTDQLGRDVFSRVIVGARDVLIVAPLATLLGVMLGTVGGLTTAYFGGIVEVMMSRVIEALLALPVVVVALLALVAIGPSNVTVVIVIGVVFAPSIARTVHAAVLSERSLEYVSAAQMRGENSLYIMFIEILPNVSAPIIVEAAVRLGYAIFTVASLSFLGFGIQPPSPDWGLAVSESYGLLAGGYWWTVVFDGLATASLVVGVNLMADGVEGALSSRLLKRQPTIPRYSASRTCMWTMSYADAGWRYCVDST</sequence>
<comment type="caution">
    <text evidence="9">The sequence shown here is derived from an EMBL/GenBank/DDBJ whole genome shotgun (WGS) entry which is preliminary data.</text>
</comment>
<evidence type="ECO:0000256" key="2">
    <source>
        <dbReference type="ARBA" id="ARBA00022448"/>
    </source>
</evidence>
<dbReference type="AlphaFoldDB" id="A0A972NIC4"/>
<feature type="transmembrane region" description="Helical" evidence="7">
    <location>
        <begin position="260"/>
        <end position="283"/>
    </location>
</feature>
<dbReference type="GO" id="GO:0005886">
    <property type="term" value="C:plasma membrane"/>
    <property type="evidence" value="ECO:0007669"/>
    <property type="project" value="UniProtKB-SubCell"/>
</dbReference>
<dbReference type="InterPro" id="IPR000515">
    <property type="entry name" value="MetI-like"/>
</dbReference>
<comment type="subcellular location">
    <subcellularLocation>
        <location evidence="1 7">Cell membrane</location>
        <topology evidence="1 7">Multi-pass membrane protein</topology>
    </subcellularLocation>
</comment>
<dbReference type="Gene3D" id="1.10.3720.10">
    <property type="entry name" value="MetI-like"/>
    <property type="match status" value="1"/>
</dbReference>
<evidence type="ECO:0000256" key="3">
    <source>
        <dbReference type="ARBA" id="ARBA00022475"/>
    </source>
</evidence>
<feature type="transmembrane region" description="Helical" evidence="7">
    <location>
        <begin position="222"/>
        <end position="240"/>
    </location>
</feature>
<keyword evidence="10" id="KW-1185">Reference proteome</keyword>
<keyword evidence="6 7" id="KW-0472">Membrane</keyword>
<feature type="domain" description="ABC transmembrane type-1" evidence="8">
    <location>
        <begin position="93"/>
        <end position="283"/>
    </location>
</feature>
<keyword evidence="3" id="KW-1003">Cell membrane</keyword>
<evidence type="ECO:0000313" key="10">
    <source>
        <dbReference type="Proteomes" id="UP000655523"/>
    </source>
</evidence>
<feature type="transmembrane region" description="Helical" evidence="7">
    <location>
        <begin position="26"/>
        <end position="50"/>
    </location>
</feature>
<evidence type="ECO:0000256" key="1">
    <source>
        <dbReference type="ARBA" id="ARBA00004651"/>
    </source>
</evidence>
<dbReference type="InterPro" id="IPR050366">
    <property type="entry name" value="BP-dependent_transpt_permease"/>
</dbReference>
<keyword evidence="4 7" id="KW-0812">Transmembrane</keyword>
<dbReference type="CDD" id="cd06261">
    <property type="entry name" value="TM_PBP2"/>
    <property type="match status" value="1"/>
</dbReference>
<feature type="transmembrane region" description="Helical" evidence="7">
    <location>
        <begin position="133"/>
        <end position="153"/>
    </location>
</feature>
<protein>
    <submittedName>
        <fullName evidence="9">ABC transporter permease subunit</fullName>
    </submittedName>
</protein>
<name>A0A972NIC4_9BURK</name>
<dbReference type="RefSeq" id="WP_172160894.1">
    <property type="nucleotide sequence ID" value="NZ_WOEZ01000027.1"/>
</dbReference>
<dbReference type="PANTHER" id="PTHR43386:SF25">
    <property type="entry name" value="PEPTIDE ABC TRANSPORTER PERMEASE PROTEIN"/>
    <property type="match status" value="1"/>
</dbReference>
<dbReference type="Proteomes" id="UP000655523">
    <property type="component" value="Unassembled WGS sequence"/>
</dbReference>
<reference evidence="9 10" key="1">
    <citation type="submission" date="2019-11" db="EMBL/GenBank/DDBJ databases">
        <title>Metabolism of dissolved organic matter in forest soils.</title>
        <authorList>
            <person name="Cyle K.T."/>
            <person name="Wilhelm R.C."/>
            <person name="Martinez C.E."/>
        </authorList>
    </citation>
    <scope>NUCLEOTIDE SEQUENCE [LARGE SCALE GENOMIC DNA]</scope>
    <source>
        <strain evidence="9 10">5N</strain>
    </source>
</reference>
<evidence type="ECO:0000259" key="8">
    <source>
        <dbReference type="PROSITE" id="PS50928"/>
    </source>
</evidence>
<organism evidence="9 10">
    <name type="scientific">Paraburkholderia elongata</name>
    <dbReference type="NCBI Taxonomy" id="2675747"/>
    <lineage>
        <taxon>Bacteria</taxon>
        <taxon>Pseudomonadati</taxon>
        <taxon>Pseudomonadota</taxon>
        <taxon>Betaproteobacteria</taxon>
        <taxon>Burkholderiales</taxon>
        <taxon>Burkholderiaceae</taxon>
        <taxon>Paraburkholderia</taxon>
    </lineage>
</organism>
<evidence type="ECO:0000256" key="5">
    <source>
        <dbReference type="ARBA" id="ARBA00022989"/>
    </source>
</evidence>
<evidence type="ECO:0000313" key="9">
    <source>
        <dbReference type="EMBL" id="NPT53898.1"/>
    </source>
</evidence>
<dbReference type="PANTHER" id="PTHR43386">
    <property type="entry name" value="OLIGOPEPTIDE TRANSPORT SYSTEM PERMEASE PROTEIN APPC"/>
    <property type="match status" value="1"/>
</dbReference>
<dbReference type="Pfam" id="PF00528">
    <property type="entry name" value="BPD_transp_1"/>
    <property type="match status" value="1"/>
</dbReference>
<evidence type="ECO:0000256" key="6">
    <source>
        <dbReference type="ARBA" id="ARBA00023136"/>
    </source>
</evidence>
<feature type="transmembrane region" description="Helical" evidence="7">
    <location>
        <begin position="96"/>
        <end position="121"/>
    </location>
</feature>
<keyword evidence="5 7" id="KW-1133">Transmembrane helix</keyword>
<evidence type="ECO:0000256" key="4">
    <source>
        <dbReference type="ARBA" id="ARBA00022692"/>
    </source>
</evidence>
<dbReference type="SUPFAM" id="SSF161098">
    <property type="entry name" value="MetI-like"/>
    <property type="match status" value="1"/>
</dbReference>
<gene>
    <name evidence="9" type="ORF">GNZ13_04580</name>
</gene>
<dbReference type="InterPro" id="IPR035906">
    <property type="entry name" value="MetI-like_sf"/>
</dbReference>
<comment type="similarity">
    <text evidence="7">Belongs to the binding-protein-dependent transport system permease family.</text>
</comment>
<dbReference type="PROSITE" id="PS50928">
    <property type="entry name" value="ABC_TM1"/>
    <property type="match status" value="1"/>
</dbReference>
<keyword evidence="2 7" id="KW-0813">Transport</keyword>
<proteinExistence type="inferred from homology"/>
<dbReference type="GO" id="GO:0055085">
    <property type="term" value="P:transmembrane transport"/>
    <property type="evidence" value="ECO:0007669"/>
    <property type="project" value="InterPro"/>
</dbReference>
<dbReference type="EMBL" id="WOEZ01000027">
    <property type="protein sequence ID" value="NPT53898.1"/>
    <property type="molecule type" value="Genomic_DNA"/>
</dbReference>
<evidence type="ECO:0000256" key="7">
    <source>
        <dbReference type="RuleBase" id="RU363032"/>
    </source>
</evidence>